<dbReference type="GO" id="GO:0016020">
    <property type="term" value="C:membrane"/>
    <property type="evidence" value="ECO:0007669"/>
    <property type="project" value="InterPro"/>
</dbReference>
<feature type="region of interest" description="Disordered" evidence="3">
    <location>
        <begin position="234"/>
        <end position="302"/>
    </location>
</feature>
<dbReference type="GO" id="GO:0120010">
    <property type="term" value="P:intermembrane phospholipid transfer"/>
    <property type="evidence" value="ECO:0007669"/>
    <property type="project" value="TreeGrafter"/>
</dbReference>
<evidence type="ECO:0000313" key="4">
    <source>
        <dbReference type="EMBL" id="CAB3795956.1"/>
    </source>
</evidence>
<organism evidence="4 5">
    <name type="scientific">Pararobbsia alpina</name>
    <dbReference type="NCBI Taxonomy" id="621374"/>
    <lineage>
        <taxon>Bacteria</taxon>
        <taxon>Pseudomonadati</taxon>
        <taxon>Pseudomonadota</taxon>
        <taxon>Betaproteobacteria</taxon>
        <taxon>Burkholderiales</taxon>
        <taxon>Burkholderiaceae</taxon>
        <taxon>Pararobbsia</taxon>
    </lineage>
</organism>
<evidence type="ECO:0008006" key="6">
    <source>
        <dbReference type="Google" id="ProtNLM"/>
    </source>
</evidence>
<gene>
    <name evidence="4" type="ORF">LMG28138_03981</name>
</gene>
<accession>A0A6S7BWA1</accession>
<dbReference type="Pfam" id="PF04333">
    <property type="entry name" value="MlaA"/>
    <property type="match status" value="1"/>
</dbReference>
<evidence type="ECO:0000313" key="5">
    <source>
        <dbReference type="Proteomes" id="UP000494115"/>
    </source>
</evidence>
<dbReference type="InterPro" id="IPR007428">
    <property type="entry name" value="MlaA"/>
</dbReference>
<dbReference type="PANTHER" id="PTHR30035:SF3">
    <property type="entry name" value="INTERMEMBRANE PHOSPHOLIPID TRANSPORT SYSTEM LIPOPROTEIN MLAA"/>
    <property type="match status" value="1"/>
</dbReference>
<evidence type="ECO:0000256" key="1">
    <source>
        <dbReference type="ARBA" id="ARBA00010634"/>
    </source>
</evidence>
<name>A0A6S7BWA1_9BURK</name>
<sequence length="302" mass="31524">MKLPRPFRWGPVALAIALAGCSTVRTPSPNDPFEGVNRTIFTINDTVDRYTFKPVAEGYQWAVPQPVRAGITNVFSNVSDVYTAANELLQLKIADAVSDVMRVTINTLWGVGGLFDVASQVNLPKHQEDFGQTLGHYGVPPGPYLVLPLFGPSDVRDGLGTLVDLELDPMTYINPVSLRNYVYVVRLINTRANLLGASDLLANAALDKYSFVRDAYVQRRAYLLQDGNSGALPSYDDVGPTDGAGAASPASGAAGTGEATGATAPAQAAPPVPASGAGEVVPAVPAKPAPAVPPSGAGEALP</sequence>
<comment type="similarity">
    <text evidence="1">Belongs to the MlaA family.</text>
</comment>
<keyword evidence="2" id="KW-0732">Signal</keyword>
<protein>
    <recommendedName>
        <fullName evidence="6">Intermembrane phospholipid transport system lipoprotein MlaA</fullName>
    </recommendedName>
</protein>
<dbReference type="RefSeq" id="WP_175106531.1">
    <property type="nucleotide sequence ID" value="NZ_CADIKM010000022.1"/>
</dbReference>
<dbReference type="EMBL" id="CADIKM010000022">
    <property type="protein sequence ID" value="CAB3795956.1"/>
    <property type="molecule type" value="Genomic_DNA"/>
</dbReference>
<dbReference type="PROSITE" id="PS51257">
    <property type="entry name" value="PROKAR_LIPOPROTEIN"/>
    <property type="match status" value="1"/>
</dbReference>
<dbReference type="PRINTS" id="PR01805">
    <property type="entry name" value="VACJLIPOPROT"/>
</dbReference>
<reference evidence="4 5" key="1">
    <citation type="submission" date="2020-04" db="EMBL/GenBank/DDBJ databases">
        <authorList>
            <person name="De Canck E."/>
        </authorList>
    </citation>
    <scope>NUCLEOTIDE SEQUENCE [LARGE SCALE GENOMIC DNA]</scope>
    <source>
        <strain evidence="4 5">LMG 28138</strain>
    </source>
</reference>
<keyword evidence="5" id="KW-1185">Reference proteome</keyword>
<evidence type="ECO:0000256" key="3">
    <source>
        <dbReference type="SAM" id="MobiDB-lite"/>
    </source>
</evidence>
<feature type="compositionally biased region" description="Low complexity" evidence="3">
    <location>
        <begin position="240"/>
        <end position="267"/>
    </location>
</feature>
<feature type="compositionally biased region" description="Low complexity" evidence="3">
    <location>
        <begin position="274"/>
        <end position="284"/>
    </location>
</feature>
<evidence type="ECO:0000256" key="2">
    <source>
        <dbReference type="ARBA" id="ARBA00022729"/>
    </source>
</evidence>
<dbReference type="Proteomes" id="UP000494115">
    <property type="component" value="Unassembled WGS sequence"/>
</dbReference>
<proteinExistence type="inferred from homology"/>
<dbReference type="AlphaFoldDB" id="A0A6S7BWA1"/>
<dbReference type="PANTHER" id="PTHR30035">
    <property type="entry name" value="LIPOPROTEIN VACJ-RELATED"/>
    <property type="match status" value="1"/>
</dbReference>